<proteinExistence type="inferred from homology"/>
<dbReference type="InterPro" id="IPR032675">
    <property type="entry name" value="LRR_dom_sf"/>
</dbReference>
<dbReference type="PANTHER" id="PTHR18849:SF0">
    <property type="entry name" value="CILIA- AND FLAGELLA-ASSOCIATED PROTEIN 410-RELATED"/>
    <property type="match status" value="1"/>
</dbReference>
<evidence type="ECO:0000256" key="10">
    <source>
        <dbReference type="ARBA" id="ARBA00050057"/>
    </source>
</evidence>
<dbReference type="InterPro" id="IPR001611">
    <property type="entry name" value="Leu-rich_rpt"/>
</dbReference>
<comment type="subcellular location">
    <subcellularLocation>
        <location evidence="1">Cell projection</location>
        <location evidence="1">Cilium</location>
    </subcellularLocation>
    <subcellularLocation>
        <location evidence="2">Cytoplasm</location>
    </subcellularLocation>
</comment>
<dbReference type="InterPro" id="IPR056496">
    <property type="entry name" value="CS_DNAAF11_C"/>
</dbReference>
<keyword evidence="3" id="KW-0963">Cytoplasm</keyword>
<feature type="non-terminal residue" evidence="13">
    <location>
        <position position="1"/>
    </location>
</feature>
<evidence type="ECO:0000259" key="12">
    <source>
        <dbReference type="SMART" id="SM00446"/>
    </source>
</evidence>
<evidence type="ECO:0000256" key="7">
    <source>
        <dbReference type="ARBA" id="ARBA00023069"/>
    </source>
</evidence>
<dbReference type="Pfam" id="PF14580">
    <property type="entry name" value="LRR_9"/>
    <property type="match status" value="1"/>
</dbReference>
<evidence type="ECO:0000256" key="8">
    <source>
        <dbReference type="ARBA" id="ARBA00023273"/>
    </source>
</evidence>
<keyword evidence="6" id="KW-0175">Coiled coil</keyword>
<gene>
    <name evidence="13" type="ORF">Celaphus_00016191</name>
</gene>
<dbReference type="GO" id="GO:0005737">
    <property type="term" value="C:cytoplasm"/>
    <property type="evidence" value="ECO:0007669"/>
    <property type="project" value="UniProtKB-SubCell"/>
</dbReference>
<keyword evidence="4" id="KW-0433">Leucine-rich repeat</keyword>
<dbReference type="Gene3D" id="3.80.10.10">
    <property type="entry name" value="Ribonuclease Inhibitor"/>
    <property type="match status" value="1"/>
</dbReference>
<feature type="domain" description="U2A'/phosphoprotein 32 family A C-terminal" evidence="12">
    <location>
        <begin position="68"/>
        <end position="86"/>
    </location>
</feature>
<keyword evidence="7" id="KW-0969">Cilium</keyword>
<evidence type="ECO:0000256" key="1">
    <source>
        <dbReference type="ARBA" id="ARBA00004138"/>
    </source>
</evidence>
<accession>A0A212CDP7</accession>
<evidence type="ECO:0000256" key="2">
    <source>
        <dbReference type="ARBA" id="ARBA00004496"/>
    </source>
</evidence>
<evidence type="ECO:0000256" key="11">
    <source>
        <dbReference type="SAM" id="MobiDB-lite"/>
    </source>
</evidence>
<keyword evidence="14" id="KW-1185">Reference proteome</keyword>
<dbReference type="SUPFAM" id="SSF52058">
    <property type="entry name" value="L domain-like"/>
    <property type="match status" value="1"/>
</dbReference>
<evidence type="ECO:0000256" key="6">
    <source>
        <dbReference type="ARBA" id="ARBA00023054"/>
    </source>
</evidence>
<sequence length="232" mass="26265">NVSKLKKLEYLNLALNNIEKIENLEGCEGLTKLDLTVNFIGELSSVKTLQGNIHLKELFLMGNPCADFDGYRQFVVATLQQLKWLDGKEIERSERIQALQNFAAVEQRIREQEKAYCLKRAEDKDEARRKLQEEENKGEMERSHTGSDGHWDTDISAPLYMDTSLIDVDVQPTYVRVMVKGKPFQLVLPAEVKPDSSFAKRSQTTGHLVKSNLTAVLLKGLRPQGTWSSACP</sequence>
<feature type="region of interest" description="Disordered" evidence="11">
    <location>
        <begin position="127"/>
        <end position="149"/>
    </location>
</feature>
<feature type="non-terminal residue" evidence="13">
    <location>
        <position position="232"/>
    </location>
</feature>
<keyword evidence="5" id="KW-0677">Repeat</keyword>
<evidence type="ECO:0000313" key="14">
    <source>
        <dbReference type="Proteomes" id="UP000242450"/>
    </source>
</evidence>
<dbReference type="EMBL" id="MKHE01000021">
    <property type="protein sequence ID" value="OWK04107.1"/>
    <property type="molecule type" value="Genomic_DNA"/>
</dbReference>
<evidence type="ECO:0000256" key="3">
    <source>
        <dbReference type="ARBA" id="ARBA00022490"/>
    </source>
</evidence>
<dbReference type="SMART" id="SM00446">
    <property type="entry name" value="LRRcap"/>
    <property type="match status" value="1"/>
</dbReference>
<dbReference type="GO" id="GO:0036158">
    <property type="term" value="P:outer dynein arm assembly"/>
    <property type="evidence" value="ECO:0007669"/>
    <property type="project" value="TreeGrafter"/>
</dbReference>
<comment type="similarity">
    <text evidence="9">Belongs to the tilB family.</text>
</comment>
<dbReference type="AlphaFoldDB" id="A0A212CDP7"/>
<dbReference type="Proteomes" id="UP000242450">
    <property type="component" value="Chromosome 21"/>
</dbReference>
<protein>
    <recommendedName>
        <fullName evidence="10">Leucine-rich repeat-containing protein 6</fullName>
    </recommendedName>
</protein>
<comment type="caution">
    <text evidence="13">The sequence shown here is derived from an EMBL/GenBank/DDBJ whole genome shotgun (WGS) entry which is preliminary data.</text>
</comment>
<dbReference type="GO" id="GO:0005929">
    <property type="term" value="C:cilium"/>
    <property type="evidence" value="ECO:0007669"/>
    <property type="project" value="UniProtKB-SubCell"/>
</dbReference>
<name>A0A212CDP7_CEREH</name>
<dbReference type="PANTHER" id="PTHR18849">
    <property type="entry name" value="LEUCINE RICH REPEAT PROTEIN"/>
    <property type="match status" value="1"/>
</dbReference>
<dbReference type="OrthoDB" id="10250990at2759"/>
<organism evidence="13 14">
    <name type="scientific">Cervus elaphus hippelaphus</name>
    <name type="common">European red deer</name>
    <dbReference type="NCBI Taxonomy" id="46360"/>
    <lineage>
        <taxon>Eukaryota</taxon>
        <taxon>Metazoa</taxon>
        <taxon>Chordata</taxon>
        <taxon>Craniata</taxon>
        <taxon>Vertebrata</taxon>
        <taxon>Euteleostomi</taxon>
        <taxon>Mammalia</taxon>
        <taxon>Eutheria</taxon>
        <taxon>Laurasiatheria</taxon>
        <taxon>Artiodactyla</taxon>
        <taxon>Ruminantia</taxon>
        <taxon>Pecora</taxon>
        <taxon>Cervidae</taxon>
        <taxon>Cervinae</taxon>
        <taxon>Cervus</taxon>
    </lineage>
</organism>
<dbReference type="PROSITE" id="PS51450">
    <property type="entry name" value="LRR"/>
    <property type="match status" value="1"/>
</dbReference>
<reference evidence="13 14" key="1">
    <citation type="journal article" date="2018" name="Mol. Genet. Genomics">
        <title>The red deer Cervus elaphus genome CerEla1.0: sequencing, annotating, genes, and chromosomes.</title>
        <authorList>
            <person name="Bana N.A."/>
            <person name="Nyiri A."/>
            <person name="Nagy J."/>
            <person name="Frank K."/>
            <person name="Nagy T."/>
            <person name="Steger V."/>
            <person name="Schiller M."/>
            <person name="Lakatos P."/>
            <person name="Sugar L."/>
            <person name="Horn P."/>
            <person name="Barta E."/>
            <person name="Orosz L."/>
        </authorList>
    </citation>
    <scope>NUCLEOTIDE SEQUENCE [LARGE SCALE GENOMIC DNA]</scope>
    <source>
        <strain evidence="13">Hungarian</strain>
    </source>
</reference>
<dbReference type="Pfam" id="PF23602">
    <property type="entry name" value="CS_DNAAF11_C"/>
    <property type="match status" value="1"/>
</dbReference>
<keyword evidence="8" id="KW-0966">Cell projection</keyword>
<evidence type="ECO:0000256" key="4">
    <source>
        <dbReference type="ARBA" id="ARBA00022614"/>
    </source>
</evidence>
<evidence type="ECO:0000256" key="5">
    <source>
        <dbReference type="ARBA" id="ARBA00022737"/>
    </source>
</evidence>
<evidence type="ECO:0000256" key="9">
    <source>
        <dbReference type="ARBA" id="ARBA00049982"/>
    </source>
</evidence>
<evidence type="ECO:0000313" key="13">
    <source>
        <dbReference type="EMBL" id="OWK04107.1"/>
    </source>
</evidence>
<dbReference type="InterPro" id="IPR003603">
    <property type="entry name" value="U2A'_phosphoprotein32A_C"/>
</dbReference>